<dbReference type="AlphaFoldDB" id="B9KZS2"/>
<evidence type="ECO:0000313" key="2">
    <source>
        <dbReference type="EMBL" id="ACM05104.1"/>
    </source>
</evidence>
<dbReference type="Pfam" id="PF16363">
    <property type="entry name" value="GDP_Man_Dehyd"/>
    <property type="match status" value="1"/>
</dbReference>
<dbReference type="InterPro" id="IPR016040">
    <property type="entry name" value="NAD(P)-bd_dom"/>
</dbReference>
<gene>
    <name evidence="2" type="ordered locus">trd_0916</name>
</gene>
<accession>B9KZS2</accession>
<sequence length="333" mass="37042">MRRALITGATGFAGRYLADRLAATGHWEVIGLSARPSPPASSLKQHLVCDLMNGELVRRTLAHWHPEVIFHLAAVSYVPRSFQDPYGTIANNVLGQVNLLEAVRSLEPPPLVVIVSSSDAYGLVYEHELPVTESQPFRPLSPYGVSKATQDLLGLQYHLTYGLPIVRVRPFTHIGPGQSERFALSGFARQIAEAELGMAPPVLLVGELDVERDLLDVRDVVRAYELLAEPRFSGEVFNLASGVSWSLRALVERLLSLARIPLRLERDPARLRPIDVRVLRGDATALRTATGWQPTIPIEQTLEDMLEYWRRTLRPSRTGDRSVFGEHGERSPL</sequence>
<dbReference type="RefSeq" id="WP_012642293.1">
    <property type="nucleotide sequence ID" value="NC_011959.1"/>
</dbReference>
<dbReference type="EMBL" id="CP001275">
    <property type="protein sequence ID" value="ACM05104.1"/>
    <property type="molecule type" value="Genomic_DNA"/>
</dbReference>
<feature type="domain" description="NAD(P)-binding" evidence="1">
    <location>
        <begin position="5"/>
        <end position="305"/>
    </location>
</feature>
<name>B9KZS2_THERP</name>
<reference evidence="2 3" key="1">
    <citation type="journal article" date="2009" name="PLoS ONE">
        <title>Complete genome sequence of the aerobic CO-oxidizing thermophile Thermomicrobium roseum.</title>
        <authorList>
            <person name="Wu D."/>
            <person name="Raymond J."/>
            <person name="Wu M."/>
            <person name="Chatterji S."/>
            <person name="Ren Q."/>
            <person name="Graham J.E."/>
            <person name="Bryant D.A."/>
            <person name="Robb F."/>
            <person name="Colman A."/>
            <person name="Tallon L.J."/>
            <person name="Badger J.H."/>
            <person name="Madupu R."/>
            <person name="Ward N.L."/>
            <person name="Eisen J.A."/>
        </authorList>
    </citation>
    <scope>NUCLEOTIDE SEQUENCE [LARGE SCALE GENOMIC DNA]</scope>
    <source>
        <strain evidence="3">ATCC 27502 / DSM 5159 / P-2</strain>
    </source>
</reference>
<dbReference type="CDD" id="cd05260">
    <property type="entry name" value="GDP_MD_SDR_e"/>
    <property type="match status" value="1"/>
</dbReference>
<evidence type="ECO:0000313" key="3">
    <source>
        <dbReference type="Proteomes" id="UP000000447"/>
    </source>
</evidence>
<dbReference type="eggNOG" id="COG0451">
    <property type="taxonomic scope" value="Bacteria"/>
</dbReference>
<proteinExistence type="predicted"/>
<dbReference type="HOGENOM" id="CLU_007383_1_7_0"/>
<dbReference type="InterPro" id="IPR036291">
    <property type="entry name" value="NAD(P)-bd_dom_sf"/>
</dbReference>
<dbReference type="Gene3D" id="3.90.25.10">
    <property type="entry name" value="UDP-galactose 4-epimerase, domain 1"/>
    <property type="match status" value="1"/>
</dbReference>
<evidence type="ECO:0000259" key="1">
    <source>
        <dbReference type="Pfam" id="PF16363"/>
    </source>
</evidence>
<dbReference type="STRING" id="309801.trd_0916"/>
<dbReference type="Gene3D" id="3.40.50.720">
    <property type="entry name" value="NAD(P)-binding Rossmann-like Domain"/>
    <property type="match status" value="1"/>
</dbReference>
<dbReference type="PANTHER" id="PTHR43000">
    <property type="entry name" value="DTDP-D-GLUCOSE 4,6-DEHYDRATASE-RELATED"/>
    <property type="match status" value="1"/>
</dbReference>
<dbReference type="SUPFAM" id="SSF51735">
    <property type="entry name" value="NAD(P)-binding Rossmann-fold domains"/>
    <property type="match status" value="1"/>
</dbReference>
<dbReference type="OrthoDB" id="9779041at2"/>
<protein>
    <submittedName>
        <fullName evidence="2">GDP-6-deoxy-D-lyxo-4-hexulose reductase</fullName>
    </submittedName>
</protein>
<keyword evidence="3" id="KW-1185">Reference proteome</keyword>
<dbReference type="KEGG" id="tro:trd_0916"/>
<organism evidence="2 3">
    <name type="scientific">Thermomicrobium roseum (strain ATCC 27502 / DSM 5159 / P-2)</name>
    <dbReference type="NCBI Taxonomy" id="309801"/>
    <lineage>
        <taxon>Bacteria</taxon>
        <taxon>Pseudomonadati</taxon>
        <taxon>Thermomicrobiota</taxon>
        <taxon>Thermomicrobia</taxon>
        <taxon>Thermomicrobiales</taxon>
        <taxon>Thermomicrobiaceae</taxon>
        <taxon>Thermomicrobium</taxon>
    </lineage>
</organism>
<dbReference type="Proteomes" id="UP000000447">
    <property type="component" value="Chromosome"/>
</dbReference>